<dbReference type="InterPro" id="IPR052194">
    <property type="entry name" value="MESH1"/>
</dbReference>
<dbReference type="PANTHER" id="PTHR46246">
    <property type="entry name" value="GUANOSINE-3',5'-BIS(DIPHOSPHATE) 3'-PYROPHOSPHOHYDROLASE MESH1"/>
    <property type="match status" value="1"/>
</dbReference>
<dbReference type="EMBL" id="FLQY01000034">
    <property type="protein sequence ID" value="SBT04456.1"/>
    <property type="molecule type" value="Genomic_DNA"/>
</dbReference>
<dbReference type="PANTHER" id="PTHR46246:SF1">
    <property type="entry name" value="GUANOSINE-3',5'-BIS(DIPHOSPHATE) 3'-PYROPHOSPHOHYDROLASE MESH1"/>
    <property type="match status" value="1"/>
</dbReference>
<organism evidence="1 2">
    <name type="scientific">Candidatus Propionivibrio aalborgensis</name>
    <dbReference type="NCBI Taxonomy" id="1860101"/>
    <lineage>
        <taxon>Bacteria</taxon>
        <taxon>Pseudomonadati</taxon>
        <taxon>Pseudomonadota</taxon>
        <taxon>Betaproteobacteria</taxon>
        <taxon>Rhodocyclales</taxon>
        <taxon>Rhodocyclaceae</taxon>
        <taxon>Propionivibrio</taxon>
    </lineage>
</organism>
<evidence type="ECO:0000313" key="1">
    <source>
        <dbReference type="EMBL" id="SBT04456.1"/>
    </source>
</evidence>
<protein>
    <recommendedName>
        <fullName evidence="3">GTP pyrophosphokinase</fullName>
    </recommendedName>
</protein>
<keyword evidence="2" id="KW-1185">Reference proteome</keyword>
<proteinExistence type="predicted"/>
<evidence type="ECO:0000313" key="2">
    <source>
        <dbReference type="Proteomes" id="UP000199600"/>
    </source>
</evidence>
<dbReference type="Pfam" id="PF13328">
    <property type="entry name" value="HD_4"/>
    <property type="match status" value="1"/>
</dbReference>
<dbReference type="SUPFAM" id="SSF109604">
    <property type="entry name" value="HD-domain/PDEase-like"/>
    <property type="match status" value="1"/>
</dbReference>
<dbReference type="Gene3D" id="1.10.3210.10">
    <property type="entry name" value="Hypothetical protein af1432"/>
    <property type="match status" value="1"/>
</dbReference>
<dbReference type="GO" id="GO:0008893">
    <property type="term" value="F:guanosine-3',5'-bis(diphosphate) 3'-diphosphatase activity"/>
    <property type="evidence" value="ECO:0007669"/>
    <property type="project" value="TreeGrafter"/>
</dbReference>
<dbReference type="AlphaFoldDB" id="A0A1A8XID4"/>
<gene>
    <name evidence="1" type="ORF">PROAA_1290006</name>
</gene>
<dbReference type="Proteomes" id="UP000199600">
    <property type="component" value="Unassembled WGS sequence"/>
</dbReference>
<reference evidence="1 2" key="1">
    <citation type="submission" date="2016-06" db="EMBL/GenBank/DDBJ databases">
        <authorList>
            <person name="Kjaerup R.B."/>
            <person name="Dalgaard T.S."/>
            <person name="Juul-Madsen H.R."/>
        </authorList>
    </citation>
    <scope>NUCLEOTIDE SEQUENCE [LARGE SCALE GENOMIC DNA]</scope>
    <source>
        <strain evidence="1">2</strain>
    </source>
</reference>
<accession>A0A1A8XID4</accession>
<dbReference type="RefSeq" id="WP_186409790.1">
    <property type="nucleotide sequence ID" value="NZ_FLQY01000034.1"/>
</dbReference>
<sequence length="146" mass="16298">MSTLERAIVIAAETHEGQLDKADAPYVLHPLRMMLSLSTSDERITAVLHDVVEDCGVSLEMLRAEGFSEQVLEAIDSVTRRVDESYEEFVLRAASNPIGRRVKLADLRDNSDLSRIAHPTAHDYDRIEKYHRAMDTICALEGSDGS</sequence>
<evidence type="ECO:0008006" key="3">
    <source>
        <dbReference type="Google" id="ProtNLM"/>
    </source>
</evidence>
<name>A0A1A8XID4_9RHOO</name>